<dbReference type="GO" id="GO:0000981">
    <property type="term" value="F:DNA-binding transcription factor activity, RNA polymerase II-specific"/>
    <property type="evidence" value="ECO:0007669"/>
    <property type="project" value="InterPro"/>
</dbReference>
<feature type="domain" description="Zn(2)-C6 fungal-type" evidence="7">
    <location>
        <begin position="17"/>
        <end position="46"/>
    </location>
</feature>
<dbReference type="Gene3D" id="4.10.240.10">
    <property type="entry name" value="Zn(2)-C6 fungal-type DNA-binding domain"/>
    <property type="match status" value="1"/>
</dbReference>
<dbReference type="Proteomes" id="UP001174997">
    <property type="component" value="Unassembled WGS sequence"/>
</dbReference>
<keyword evidence="6" id="KW-0472">Membrane</keyword>
<dbReference type="PROSITE" id="PS50048">
    <property type="entry name" value="ZN2_CY6_FUNGAL_2"/>
    <property type="match status" value="1"/>
</dbReference>
<dbReference type="InterPro" id="IPR051127">
    <property type="entry name" value="Fungal_SecMet_Regulators"/>
</dbReference>
<evidence type="ECO:0000256" key="5">
    <source>
        <dbReference type="SAM" id="MobiDB-lite"/>
    </source>
</evidence>
<dbReference type="AlphaFoldDB" id="A0AA39Z970"/>
<feature type="compositionally biased region" description="Basic residues" evidence="5">
    <location>
        <begin position="887"/>
        <end position="900"/>
    </location>
</feature>
<accession>A0AA39Z970</accession>
<feature type="compositionally biased region" description="Pro residues" evidence="5">
    <location>
        <begin position="768"/>
        <end position="778"/>
    </location>
</feature>
<evidence type="ECO:0000256" key="6">
    <source>
        <dbReference type="SAM" id="Phobius"/>
    </source>
</evidence>
<dbReference type="GO" id="GO:0005634">
    <property type="term" value="C:nucleus"/>
    <property type="evidence" value="ECO:0007669"/>
    <property type="project" value="TreeGrafter"/>
</dbReference>
<evidence type="ECO:0000256" key="1">
    <source>
        <dbReference type="ARBA" id="ARBA00022723"/>
    </source>
</evidence>
<dbReference type="InterPro" id="IPR001138">
    <property type="entry name" value="Zn2Cys6_DnaBD"/>
</dbReference>
<dbReference type="CDD" id="cd12148">
    <property type="entry name" value="fungal_TF_MHR"/>
    <property type="match status" value="1"/>
</dbReference>
<sequence length="913" mass="101057">MTRPKVPDDKRQRTAQACDSCKRRKQKCNGVKPCQTCIRRKLTCSYTPNNASDYGPGESAGSPTKRRHIETSPPSISATLENANNSSPQAREVMQSWDEARAAQPSQASIGGSALSSPTAPLPPPLTGRGHVKKVSIHGTKKLPSRSNTGNTNGYAEETNIYTETRMLQDQSRRLLYIGDASTLSILQLIRIIVESTSGAEMGSPFIDDPKRHRIQETIIDFPENTRVPTLLPDQETTQILIASYFTNTCGIVEVFDRKQFMQSVEACYRDPPSANNYFLCHLFLVLALGLLFAAPTPGSREEHVINKQLAARPDRAELYFRSARTMCDPGAGFEDADFWSVQALSLMTLYMLTIPKRNTAYAYLGMAVRSAYALGLHREETMRDVIFTPGEMKVRRNLWKTLFILDRFLAATLGRPTAISGHDCSMNIFSDDDAVNSMEITGEFDPVHAKSLHACVETCRIIGDTLRVFSSRKISTTKVQEIINDMSMDWEEDLQAALHRRLSNAGPARSPAHGMASLHVNLLALHSLILLTRQLFVMHNWMLVEQRSGKKKPSPIHESPMARFSEACVLASYQTIQLVQQAREEQQLPRRNPFVIYFVFAASLVILMNQFSSLYYTNAYDKTIRDAVDFIEYCTKLDPQAERVLDIITRFAKVVDKWTKKHKYDAPQLSEDLSFLYSHPSSPQPDNHPVPTLSGGPVVASPLQENTHPDHHPHPYPPHHHQPHRIISSSDPGLLTPPTITSKMPLSDILAPTTQQDTRMNGMSPLQPLPQPQPQPQPQNESPGYNREMEFDFDNLWNNWLNLPQPAIVPPTPTVGISPLSGPPHFSPVAAAAAAAQPEPFPGAYTTTPVVVHHSPPGGGGGGVVGSVPVSVITGGGPPAGMGHGGMHHHHHQHHHHHGNNIPLYHSSSTFG</sequence>
<dbReference type="GO" id="GO:0008270">
    <property type="term" value="F:zinc ion binding"/>
    <property type="evidence" value="ECO:0007669"/>
    <property type="project" value="InterPro"/>
</dbReference>
<dbReference type="SMART" id="SM00066">
    <property type="entry name" value="GAL4"/>
    <property type="match status" value="1"/>
</dbReference>
<feature type="compositionally biased region" description="Polar residues" evidence="5">
    <location>
        <begin position="753"/>
        <end position="762"/>
    </location>
</feature>
<proteinExistence type="predicted"/>
<dbReference type="PROSITE" id="PS00463">
    <property type="entry name" value="ZN2_CY6_FUNGAL_1"/>
    <property type="match status" value="1"/>
</dbReference>
<feature type="region of interest" description="Disordered" evidence="5">
    <location>
        <begin position="676"/>
        <end position="788"/>
    </location>
</feature>
<dbReference type="PANTHER" id="PTHR47424">
    <property type="entry name" value="REGULATORY PROTEIN GAL4"/>
    <property type="match status" value="1"/>
</dbReference>
<keyword evidence="4" id="KW-0539">Nucleus</keyword>
<keyword evidence="6" id="KW-1133">Transmembrane helix</keyword>
<keyword evidence="1" id="KW-0479">Metal-binding</keyword>
<dbReference type="PANTHER" id="PTHR47424:SF9">
    <property type="entry name" value="TAH-2"/>
    <property type="match status" value="1"/>
</dbReference>
<evidence type="ECO:0000256" key="4">
    <source>
        <dbReference type="ARBA" id="ARBA00023242"/>
    </source>
</evidence>
<dbReference type="InterPro" id="IPR007219">
    <property type="entry name" value="XnlR_reg_dom"/>
</dbReference>
<dbReference type="GO" id="GO:0006351">
    <property type="term" value="P:DNA-templated transcription"/>
    <property type="evidence" value="ECO:0007669"/>
    <property type="project" value="InterPro"/>
</dbReference>
<dbReference type="GO" id="GO:0000435">
    <property type="term" value="P:positive regulation of transcription from RNA polymerase II promoter by galactose"/>
    <property type="evidence" value="ECO:0007669"/>
    <property type="project" value="TreeGrafter"/>
</dbReference>
<organism evidence="8 9">
    <name type="scientific">Cercophora samala</name>
    <dbReference type="NCBI Taxonomy" id="330535"/>
    <lineage>
        <taxon>Eukaryota</taxon>
        <taxon>Fungi</taxon>
        <taxon>Dikarya</taxon>
        <taxon>Ascomycota</taxon>
        <taxon>Pezizomycotina</taxon>
        <taxon>Sordariomycetes</taxon>
        <taxon>Sordariomycetidae</taxon>
        <taxon>Sordariales</taxon>
        <taxon>Lasiosphaeriaceae</taxon>
        <taxon>Cercophora</taxon>
    </lineage>
</organism>
<evidence type="ECO:0000313" key="9">
    <source>
        <dbReference type="Proteomes" id="UP001174997"/>
    </source>
</evidence>
<feature type="region of interest" description="Disordered" evidence="5">
    <location>
        <begin position="45"/>
        <end position="129"/>
    </location>
</feature>
<dbReference type="GO" id="GO:0000978">
    <property type="term" value="F:RNA polymerase II cis-regulatory region sequence-specific DNA binding"/>
    <property type="evidence" value="ECO:0007669"/>
    <property type="project" value="TreeGrafter"/>
</dbReference>
<dbReference type="Pfam" id="PF04082">
    <property type="entry name" value="Fungal_trans"/>
    <property type="match status" value="1"/>
</dbReference>
<feature type="region of interest" description="Disordered" evidence="5">
    <location>
        <begin position="884"/>
        <end position="913"/>
    </location>
</feature>
<evidence type="ECO:0000313" key="8">
    <source>
        <dbReference type="EMBL" id="KAK0665975.1"/>
    </source>
</evidence>
<name>A0AA39Z970_9PEZI</name>
<dbReference type="SUPFAM" id="SSF57701">
    <property type="entry name" value="Zn2/Cys6 DNA-binding domain"/>
    <property type="match status" value="1"/>
</dbReference>
<dbReference type="CDD" id="cd00067">
    <property type="entry name" value="GAL4"/>
    <property type="match status" value="1"/>
</dbReference>
<keyword evidence="2" id="KW-0805">Transcription regulation</keyword>
<dbReference type="SMART" id="SM00906">
    <property type="entry name" value="Fungal_trans"/>
    <property type="match status" value="1"/>
</dbReference>
<comment type="caution">
    <text evidence="8">The sequence shown here is derived from an EMBL/GenBank/DDBJ whole genome shotgun (WGS) entry which is preliminary data.</text>
</comment>
<feature type="transmembrane region" description="Helical" evidence="6">
    <location>
        <begin position="595"/>
        <end position="617"/>
    </location>
</feature>
<protein>
    <submittedName>
        <fullName evidence="8">Fungal-specific transcription factor domain-containing protein</fullName>
    </submittedName>
</protein>
<keyword evidence="9" id="KW-1185">Reference proteome</keyword>
<keyword evidence="3" id="KW-0804">Transcription</keyword>
<evidence type="ECO:0000259" key="7">
    <source>
        <dbReference type="PROSITE" id="PS50048"/>
    </source>
</evidence>
<keyword evidence="6" id="KW-0812">Transmembrane</keyword>
<evidence type="ECO:0000256" key="2">
    <source>
        <dbReference type="ARBA" id="ARBA00023015"/>
    </source>
</evidence>
<dbReference type="EMBL" id="JAULSY010000097">
    <property type="protein sequence ID" value="KAK0665975.1"/>
    <property type="molecule type" value="Genomic_DNA"/>
</dbReference>
<feature type="compositionally biased region" description="Polar residues" evidence="5">
    <location>
        <begin position="72"/>
        <end position="89"/>
    </location>
</feature>
<dbReference type="Pfam" id="PF00172">
    <property type="entry name" value="Zn_clus"/>
    <property type="match status" value="1"/>
</dbReference>
<gene>
    <name evidence="8" type="ORF">QBC41DRAFT_399198</name>
</gene>
<dbReference type="InterPro" id="IPR036864">
    <property type="entry name" value="Zn2-C6_fun-type_DNA-bd_sf"/>
</dbReference>
<reference evidence="8" key="1">
    <citation type="submission" date="2023-06" db="EMBL/GenBank/DDBJ databases">
        <title>Genome-scale phylogeny and comparative genomics of the fungal order Sordariales.</title>
        <authorList>
            <consortium name="Lawrence Berkeley National Laboratory"/>
            <person name="Hensen N."/>
            <person name="Bonometti L."/>
            <person name="Westerberg I."/>
            <person name="Brannstrom I.O."/>
            <person name="Guillou S."/>
            <person name="Cros-Aarteil S."/>
            <person name="Calhoun S."/>
            <person name="Haridas S."/>
            <person name="Kuo A."/>
            <person name="Mondo S."/>
            <person name="Pangilinan J."/>
            <person name="Riley R."/>
            <person name="Labutti K."/>
            <person name="Andreopoulos B."/>
            <person name="Lipzen A."/>
            <person name="Chen C."/>
            <person name="Yanf M."/>
            <person name="Daum C."/>
            <person name="Ng V."/>
            <person name="Clum A."/>
            <person name="Steindorff A."/>
            <person name="Ohm R."/>
            <person name="Martin F."/>
            <person name="Silar P."/>
            <person name="Natvig D."/>
            <person name="Lalanne C."/>
            <person name="Gautier V."/>
            <person name="Ament-Velasquez S.L."/>
            <person name="Kruys A."/>
            <person name="Hutchinson M.I."/>
            <person name="Powell A.J."/>
            <person name="Barry K."/>
            <person name="Miller A.N."/>
            <person name="Grigoriev I.V."/>
            <person name="Debuchy R."/>
            <person name="Gladieux P."/>
            <person name="Thoren M.H."/>
            <person name="Johannesson H."/>
        </authorList>
    </citation>
    <scope>NUCLEOTIDE SEQUENCE</scope>
    <source>
        <strain evidence="8">CBS 307.81</strain>
    </source>
</reference>
<evidence type="ECO:0000256" key="3">
    <source>
        <dbReference type="ARBA" id="ARBA00023163"/>
    </source>
</evidence>